<gene>
    <name evidence="11" type="ORF">QR680_017985</name>
</gene>
<keyword evidence="7" id="KW-0675">Receptor</keyword>
<evidence type="ECO:0000256" key="9">
    <source>
        <dbReference type="SAM" id="Phobius"/>
    </source>
</evidence>
<feature type="transmembrane region" description="Helical" evidence="9">
    <location>
        <begin position="72"/>
        <end position="91"/>
    </location>
</feature>
<keyword evidence="3 9" id="KW-0812">Transmembrane</keyword>
<keyword evidence="6 9" id="KW-0472">Membrane</keyword>
<keyword evidence="4 9" id="KW-1133">Transmembrane helix</keyword>
<comment type="subcellular location">
    <subcellularLocation>
        <location evidence="1">Cell membrane</location>
        <topology evidence="1">Multi-pass membrane protein</topology>
    </subcellularLocation>
</comment>
<dbReference type="PANTHER" id="PTHR24230:SF154">
    <property type="entry name" value="G-PROTEIN COUPLED RECEPTORS FAMILY 1 PROFILE DOMAIN-CONTAINING PROTEIN"/>
    <property type="match status" value="1"/>
</dbReference>
<dbReference type="PROSITE" id="PS50262">
    <property type="entry name" value="G_PROTEIN_RECEP_F1_2"/>
    <property type="match status" value="1"/>
</dbReference>
<dbReference type="GO" id="GO:0008528">
    <property type="term" value="F:G protein-coupled peptide receptor activity"/>
    <property type="evidence" value="ECO:0007669"/>
    <property type="project" value="TreeGrafter"/>
</dbReference>
<feature type="transmembrane region" description="Helical" evidence="9">
    <location>
        <begin position="225"/>
        <end position="247"/>
    </location>
</feature>
<keyword evidence="8" id="KW-0807">Transducer</keyword>
<evidence type="ECO:0000256" key="2">
    <source>
        <dbReference type="ARBA" id="ARBA00022475"/>
    </source>
</evidence>
<dbReference type="PANTHER" id="PTHR24230">
    <property type="entry name" value="G-PROTEIN COUPLED RECEPTOR"/>
    <property type="match status" value="1"/>
</dbReference>
<feature type="transmembrane region" description="Helical" evidence="9">
    <location>
        <begin position="425"/>
        <end position="446"/>
    </location>
</feature>
<evidence type="ECO:0000256" key="3">
    <source>
        <dbReference type="ARBA" id="ARBA00022692"/>
    </source>
</evidence>
<organism evidence="11 12">
    <name type="scientific">Steinernema hermaphroditum</name>
    <dbReference type="NCBI Taxonomy" id="289476"/>
    <lineage>
        <taxon>Eukaryota</taxon>
        <taxon>Metazoa</taxon>
        <taxon>Ecdysozoa</taxon>
        <taxon>Nematoda</taxon>
        <taxon>Chromadorea</taxon>
        <taxon>Rhabditida</taxon>
        <taxon>Tylenchina</taxon>
        <taxon>Panagrolaimomorpha</taxon>
        <taxon>Strongyloidoidea</taxon>
        <taxon>Steinernematidae</taxon>
        <taxon>Steinernema</taxon>
    </lineage>
</organism>
<dbReference type="InterPro" id="IPR017452">
    <property type="entry name" value="GPCR_Rhodpsn_7TM"/>
</dbReference>
<reference evidence="11" key="1">
    <citation type="submission" date="2023-06" db="EMBL/GenBank/DDBJ databases">
        <title>Genomic analysis of the entomopathogenic nematode Steinernema hermaphroditum.</title>
        <authorList>
            <person name="Schwarz E.M."/>
            <person name="Heppert J.K."/>
            <person name="Baniya A."/>
            <person name="Schwartz H.T."/>
            <person name="Tan C.-H."/>
            <person name="Antoshechkin I."/>
            <person name="Sternberg P.W."/>
            <person name="Goodrich-Blair H."/>
            <person name="Dillman A.R."/>
        </authorList>
    </citation>
    <scope>NUCLEOTIDE SEQUENCE</scope>
    <source>
        <strain evidence="11">PS9179</strain>
        <tissue evidence="11">Whole animal</tissue>
    </source>
</reference>
<evidence type="ECO:0000256" key="8">
    <source>
        <dbReference type="ARBA" id="ARBA00023224"/>
    </source>
</evidence>
<keyword evidence="12" id="KW-1185">Reference proteome</keyword>
<keyword evidence="5" id="KW-0297">G-protein coupled receptor</keyword>
<evidence type="ECO:0000259" key="10">
    <source>
        <dbReference type="PROSITE" id="PS50262"/>
    </source>
</evidence>
<keyword evidence="2" id="KW-1003">Cell membrane</keyword>
<evidence type="ECO:0000256" key="1">
    <source>
        <dbReference type="ARBA" id="ARBA00004651"/>
    </source>
</evidence>
<feature type="transmembrane region" description="Helical" evidence="9">
    <location>
        <begin position="153"/>
        <end position="176"/>
    </location>
</feature>
<dbReference type="Gene3D" id="1.20.1070.10">
    <property type="entry name" value="Rhodopsin 7-helix transmembrane proteins"/>
    <property type="match status" value="2"/>
</dbReference>
<dbReference type="EMBL" id="JAUCMV010000004">
    <property type="protein sequence ID" value="KAK0405424.1"/>
    <property type="molecule type" value="Genomic_DNA"/>
</dbReference>
<comment type="caution">
    <text evidence="11">The sequence shown here is derived from an EMBL/GenBank/DDBJ whole genome shotgun (WGS) entry which is preliminary data.</text>
</comment>
<evidence type="ECO:0000256" key="5">
    <source>
        <dbReference type="ARBA" id="ARBA00023040"/>
    </source>
</evidence>
<dbReference type="Pfam" id="PF00001">
    <property type="entry name" value="7tm_1"/>
    <property type="match status" value="1"/>
</dbReference>
<feature type="transmembrane region" description="Helical" evidence="9">
    <location>
        <begin position="31"/>
        <end position="51"/>
    </location>
</feature>
<dbReference type="GO" id="GO:0007218">
    <property type="term" value="P:neuropeptide signaling pathway"/>
    <property type="evidence" value="ECO:0007669"/>
    <property type="project" value="TreeGrafter"/>
</dbReference>
<feature type="transmembrane region" description="Helical" evidence="9">
    <location>
        <begin position="111"/>
        <end position="132"/>
    </location>
</feature>
<evidence type="ECO:0000313" key="11">
    <source>
        <dbReference type="EMBL" id="KAK0405424.1"/>
    </source>
</evidence>
<proteinExistence type="predicted"/>
<dbReference type="GO" id="GO:0005886">
    <property type="term" value="C:plasma membrane"/>
    <property type="evidence" value="ECO:0007669"/>
    <property type="project" value="UniProtKB-SubCell"/>
</dbReference>
<dbReference type="Proteomes" id="UP001175271">
    <property type="component" value="Unassembled WGS sequence"/>
</dbReference>
<sequence>MHAMNSTTYSTVIEETTYVEETPPAHLLNDYIEMIFLGLVVIVGMPLNVFVLKKLLEEKKRTPKDCVKGCFILLKIHLNISDILILLTQALGKFTWIATYQWIFGDLLCRFFNFSNMFSLYLSSNIVICIAFDRLRNVIFANKLRRGKHTVTTMRIVISIAWALAAMWSLPQLYVWNTIDVYPNYPGGWVQCTDMWTIDRFLHGIDVAKHRKNLLSETTQNVYNISHLVLVFFGPVALLALSYAIILGRLMHYSYKMPQKLQPNLTHTSIAVPSTVIRDATSVQWSSEAPLSSRREVCDKPNPHKRHYDAKISVDSASATSTVTCDPPSGSSNEIVAHARLLPRQIQVRLTNCFCPRRESIVQIDFDTQTTPLASGRPLLRKESDQNAKTPRISITSECGEKFKKLRKGASTRLPVWRRQLRSKVFRTTILVVLTHILFWFPYNFFALMKYFDPERYSYFSEHVNVLKDLQFLITLVNPFLYGLGGQ</sequence>
<dbReference type="InterPro" id="IPR000276">
    <property type="entry name" value="GPCR_Rhodpsn"/>
</dbReference>
<evidence type="ECO:0000256" key="6">
    <source>
        <dbReference type="ARBA" id="ARBA00023136"/>
    </source>
</evidence>
<evidence type="ECO:0000256" key="7">
    <source>
        <dbReference type="ARBA" id="ARBA00023170"/>
    </source>
</evidence>
<evidence type="ECO:0000313" key="12">
    <source>
        <dbReference type="Proteomes" id="UP001175271"/>
    </source>
</evidence>
<evidence type="ECO:0000256" key="4">
    <source>
        <dbReference type="ARBA" id="ARBA00022989"/>
    </source>
</evidence>
<dbReference type="SUPFAM" id="SSF81321">
    <property type="entry name" value="Family A G protein-coupled receptor-like"/>
    <property type="match status" value="1"/>
</dbReference>
<dbReference type="PRINTS" id="PR00237">
    <property type="entry name" value="GPCRRHODOPSN"/>
</dbReference>
<protein>
    <recommendedName>
        <fullName evidence="10">G-protein coupled receptors family 1 profile domain-containing protein</fullName>
    </recommendedName>
</protein>
<name>A0AA39LQD1_9BILA</name>
<dbReference type="AlphaFoldDB" id="A0AA39LQD1"/>
<accession>A0AA39LQD1</accession>
<feature type="domain" description="G-protein coupled receptors family 1 profile" evidence="10">
    <location>
        <begin position="47"/>
        <end position="482"/>
    </location>
</feature>